<dbReference type="HOGENOM" id="CLU_896872_0_0_5"/>
<sequence length="310" mass="35047">MTAPSTGTTTVATRCIFRGSDYFETGARVLGWEGPDGGPTKTTSDRLATPLVCAGQEGRTFTWGPLSVEGFEDLSLDDATVLGFTSAEYQAGLRSRWLRRALIQSEQELAAELLPPEDKWEAEEREGAGDWEEWNPVRRVPYPADAMFDRHEVIGWAADEVDDSLVWAEDRFLRHYLVRDGSTGSIERSDAPLRDVGLEALSMKDALILGFDTAEYQTALRVRILERRQVRDDLDMAESIMPPAIVRSGLNRHGRLCSDRIGGWPLWQRNGWEENRPLREWITRRERTDATRSTSRRVNAQSVVPSPLQR</sequence>
<dbReference type="KEGG" id="sfd:USDA257_c39820"/>
<organism evidence="2 3">
    <name type="scientific">Sinorhizobium fredii (strain USDA 257)</name>
    <dbReference type="NCBI Taxonomy" id="1185652"/>
    <lineage>
        <taxon>Bacteria</taxon>
        <taxon>Pseudomonadati</taxon>
        <taxon>Pseudomonadota</taxon>
        <taxon>Alphaproteobacteria</taxon>
        <taxon>Hyphomicrobiales</taxon>
        <taxon>Rhizobiaceae</taxon>
        <taxon>Sinorhizobium/Ensifer group</taxon>
        <taxon>Sinorhizobium</taxon>
    </lineage>
</organism>
<feature type="region of interest" description="Disordered" evidence="1">
    <location>
        <begin position="289"/>
        <end position="310"/>
    </location>
</feature>
<dbReference type="PATRIC" id="fig|1185652.3.peg.4131"/>
<reference evidence="2 3" key="1">
    <citation type="journal article" date="2012" name="J. Bacteriol.">
        <title>Complete genome sequence of the broad-host-range strain Sinorhizobium fredii USDA257.</title>
        <authorList>
            <person name="Schuldes J."/>
            <person name="Rodriguez Orbegoso M."/>
            <person name="Schmeisser C."/>
            <person name="Krishnan H.B."/>
            <person name="Daniel R."/>
            <person name="Streit W.R."/>
        </authorList>
    </citation>
    <scope>NUCLEOTIDE SEQUENCE [LARGE SCALE GENOMIC DNA]</scope>
    <source>
        <strain evidence="2 3">USDA 257</strain>
    </source>
</reference>
<dbReference type="Proteomes" id="UP000006180">
    <property type="component" value="Chromosome"/>
</dbReference>
<dbReference type="AlphaFoldDB" id="I3X9H0"/>
<gene>
    <name evidence="2" type="ORF">USDA257_c39820</name>
</gene>
<evidence type="ECO:0000313" key="2">
    <source>
        <dbReference type="EMBL" id="AFL52526.1"/>
    </source>
</evidence>
<accession>I3X9H0</accession>
<dbReference type="EMBL" id="CP003563">
    <property type="protein sequence ID" value="AFL52526.1"/>
    <property type="molecule type" value="Genomic_DNA"/>
</dbReference>
<evidence type="ECO:0000313" key="3">
    <source>
        <dbReference type="Proteomes" id="UP000006180"/>
    </source>
</evidence>
<feature type="compositionally biased region" description="Polar residues" evidence="1">
    <location>
        <begin position="291"/>
        <end position="310"/>
    </location>
</feature>
<dbReference type="eggNOG" id="ENOG50325P0">
    <property type="taxonomic scope" value="Bacteria"/>
</dbReference>
<proteinExistence type="predicted"/>
<evidence type="ECO:0000256" key="1">
    <source>
        <dbReference type="SAM" id="MobiDB-lite"/>
    </source>
</evidence>
<dbReference type="RefSeq" id="WP_014764661.1">
    <property type="nucleotide sequence ID" value="NC_018000.1"/>
</dbReference>
<name>I3X9H0_SINF2</name>
<protein>
    <submittedName>
        <fullName evidence="2">Uncharacterized protein</fullName>
    </submittedName>
</protein>
<dbReference type="STRING" id="1185652.USDA257_c39820"/>